<gene>
    <name evidence="2" type="ORF">DFH07DRAFT_898908</name>
</gene>
<feature type="domain" description="BTB" evidence="1">
    <location>
        <begin position="21"/>
        <end position="115"/>
    </location>
</feature>
<organism evidence="2 3">
    <name type="scientific">Mycena maculata</name>
    <dbReference type="NCBI Taxonomy" id="230809"/>
    <lineage>
        <taxon>Eukaryota</taxon>
        <taxon>Fungi</taxon>
        <taxon>Dikarya</taxon>
        <taxon>Basidiomycota</taxon>
        <taxon>Agaricomycotina</taxon>
        <taxon>Agaricomycetes</taxon>
        <taxon>Agaricomycetidae</taxon>
        <taxon>Agaricales</taxon>
        <taxon>Marasmiineae</taxon>
        <taxon>Mycenaceae</taxon>
        <taxon>Mycena</taxon>
    </lineage>
</organism>
<dbReference type="Gene3D" id="3.30.710.10">
    <property type="entry name" value="Potassium Channel Kv1.1, Chain A"/>
    <property type="match status" value="1"/>
</dbReference>
<protein>
    <recommendedName>
        <fullName evidence="1">BTB domain-containing protein</fullName>
    </recommendedName>
</protein>
<proteinExistence type="predicted"/>
<accession>A0AAD7HG10</accession>
<dbReference type="EMBL" id="JARJLG010000298">
    <property type="protein sequence ID" value="KAJ7718954.1"/>
    <property type="molecule type" value="Genomic_DNA"/>
</dbReference>
<dbReference type="Proteomes" id="UP001215280">
    <property type="component" value="Unassembled WGS sequence"/>
</dbReference>
<dbReference type="SUPFAM" id="SSF54695">
    <property type="entry name" value="POZ domain"/>
    <property type="match status" value="1"/>
</dbReference>
<dbReference type="CDD" id="cd18186">
    <property type="entry name" value="BTB_POZ_ZBTB_KLHL-like"/>
    <property type="match status" value="1"/>
</dbReference>
<dbReference type="InterPro" id="IPR000210">
    <property type="entry name" value="BTB/POZ_dom"/>
</dbReference>
<sequence>MVADNTPSCIEELWFTDSGLIVRAENSLFRVSGAILAARSPVFKDMLSFPQPPDAEILDGCPVVRLPDSAADVTCFFRAIFNSSFFETYPTETDLITVVSILRLSNKYAVDYLTHIPRDKRYHMFPSLPGCRSRVSRW</sequence>
<comment type="caution">
    <text evidence="2">The sequence shown here is derived from an EMBL/GenBank/DDBJ whole genome shotgun (WGS) entry which is preliminary data.</text>
</comment>
<dbReference type="InterPro" id="IPR011333">
    <property type="entry name" value="SKP1/BTB/POZ_sf"/>
</dbReference>
<name>A0AAD7HG10_9AGAR</name>
<dbReference type="AlphaFoldDB" id="A0AAD7HG10"/>
<evidence type="ECO:0000313" key="2">
    <source>
        <dbReference type="EMBL" id="KAJ7718954.1"/>
    </source>
</evidence>
<reference evidence="2" key="1">
    <citation type="submission" date="2023-03" db="EMBL/GenBank/DDBJ databases">
        <title>Massive genome expansion in bonnet fungi (Mycena s.s.) driven by repeated elements and novel gene families across ecological guilds.</title>
        <authorList>
            <consortium name="Lawrence Berkeley National Laboratory"/>
            <person name="Harder C.B."/>
            <person name="Miyauchi S."/>
            <person name="Viragh M."/>
            <person name="Kuo A."/>
            <person name="Thoen E."/>
            <person name="Andreopoulos B."/>
            <person name="Lu D."/>
            <person name="Skrede I."/>
            <person name="Drula E."/>
            <person name="Henrissat B."/>
            <person name="Morin E."/>
            <person name="Kohler A."/>
            <person name="Barry K."/>
            <person name="LaButti K."/>
            <person name="Morin E."/>
            <person name="Salamov A."/>
            <person name="Lipzen A."/>
            <person name="Mereny Z."/>
            <person name="Hegedus B."/>
            <person name="Baldrian P."/>
            <person name="Stursova M."/>
            <person name="Weitz H."/>
            <person name="Taylor A."/>
            <person name="Grigoriev I.V."/>
            <person name="Nagy L.G."/>
            <person name="Martin F."/>
            <person name="Kauserud H."/>
        </authorList>
    </citation>
    <scope>NUCLEOTIDE SEQUENCE</scope>
    <source>
        <strain evidence="2">CBHHK188m</strain>
    </source>
</reference>
<evidence type="ECO:0000313" key="3">
    <source>
        <dbReference type="Proteomes" id="UP001215280"/>
    </source>
</evidence>
<keyword evidence="3" id="KW-1185">Reference proteome</keyword>
<dbReference type="Pfam" id="PF00651">
    <property type="entry name" value="BTB"/>
    <property type="match status" value="1"/>
</dbReference>
<evidence type="ECO:0000259" key="1">
    <source>
        <dbReference type="Pfam" id="PF00651"/>
    </source>
</evidence>